<organism evidence="2 3">
    <name type="scientific">Lentinula raphanica</name>
    <dbReference type="NCBI Taxonomy" id="153919"/>
    <lineage>
        <taxon>Eukaryota</taxon>
        <taxon>Fungi</taxon>
        <taxon>Dikarya</taxon>
        <taxon>Basidiomycota</taxon>
        <taxon>Agaricomycotina</taxon>
        <taxon>Agaricomycetes</taxon>
        <taxon>Agaricomycetidae</taxon>
        <taxon>Agaricales</taxon>
        <taxon>Marasmiineae</taxon>
        <taxon>Omphalotaceae</taxon>
        <taxon>Lentinula</taxon>
    </lineage>
</organism>
<protein>
    <submittedName>
        <fullName evidence="2">Uncharacterized protein</fullName>
    </submittedName>
</protein>
<feature type="non-terminal residue" evidence="2">
    <location>
        <position position="1"/>
    </location>
</feature>
<comment type="caution">
    <text evidence="2">The sequence shown here is derived from an EMBL/GenBank/DDBJ whole genome shotgun (WGS) entry which is preliminary data.</text>
</comment>
<reference evidence="2" key="1">
    <citation type="submission" date="2022-08" db="EMBL/GenBank/DDBJ databases">
        <authorList>
            <consortium name="DOE Joint Genome Institute"/>
            <person name="Min B."/>
            <person name="Riley R."/>
            <person name="Sierra-Patev S."/>
            <person name="Naranjo-Ortiz M."/>
            <person name="Looney B."/>
            <person name="Konkel Z."/>
            <person name="Slot J.C."/>
            <person name="Sakamoto Y."/>
            <person name="Steenwyk J.L."/>
            <person name="Rokas A."/>
            <person name="Carro J."/>
            <person name="Camarero S."/>
            <person name="Ferreira P."/>
            <person name="Molpeceres G."/>
            <person name="Ruiz-Duenas F.J."/>
            <person name="Serrano A."/>
            <person name="Henrissat B."/>
            <person name="Drula E."/>
            <person name="Hughes K.W."/>
            <person name="Mata J.L."/>
            <person name="Ishikawa N.K."/>
            <person name="Vargas-Isla R."/>
            <person name="Ushijima S."/>
            <person name="Smith C.A."/>
            <person name="Ahrendt S."/>
            <person name="Andreopoulos W."/>
            <person name="He G."/>
            <person name="Labutti K."/>
            <person name="Lipzen A."/>
            <person name="Ng V."/>
            <person name="Sandor L."/>
            <person name="Barry K."/>
            <person name="Martinez A.T."/>
            <person name="Xiao Y."/>
            <person name="Gibbons J.G."/>
            <person name="Terashima K."/>
            <person name="Hibbett D.S."/>
            <person name="Grigoriev I.V."/>
        </authorList>
    </citation>
    <scope>NUCLEOTIDE SEQUENCE</scope>
    <source>
        <strain evidence="2">TFB9207</strain>
    </source>
</reference>
<dbReference type="SUPFAM" id="SSF56349">
    <property type="entry name" value="DNA breaking-rejoining enzymes"/>
    <property type="match status" value="1"/>
</dbReference>
<dbReference type="Gene3D" id="1.10.443.10">
    <property type="entry name" value="Intergrase catalytic core"/>
    <property type="match status" value="1"/>
</dbReference>
<evidence type="ECO:0000313" key="2">
    <source>
        <dbReference type="EMBL" id="KAJ3843483.1"/>
    </source>
</evidence>
<dbReference type="EMBL" id="MU805975">
    <property type="protein sequence ID" value="KAJ3843483.1"/>
    <property type="molecule type" value="Genomic_DNA"/>
</dbReference>
<evidence type="ECO:0000256" key="1">
    <source>
        <dbReference type="ARBA" id="ARBA00023172"/>
    </source>
</evidence>
<keyword evidence="3" id="KW-1185">Reference proteome</keyword>
<gene>
    <name evidence="2" type="ORF">F5878DRAFT_502197</name>
</gene>
<dbReference type="GO" id="GO:0003677">
    <property type="term" value="F:DNA binding"/>
    <property type="evidence" value="ECO:0007669"/>
    <property type="project" value="InterPro"/>
</dbReference>
<dbReference type="InterPro" id="IPR013762">
    <property type="entry name" value="Integrase-like_cat_sf"/>
</dbReference>
<dbReference type="GO" id="GO:0015074">
    <property type="term" value="P:DNA integration"/>
    <property type="evidence" value="ECO:0007669"/>
    <property type="project" value="InterPro"/>
</dbReference>
<name>A0AA38PID6_9AGAR</name>
<feature type="non-terminal residue" evidence="2">
    <location>
        <position position="240"/>
    </location>
</feature>
<dbReference type="Proteomes" id="UP001163846">
    <property type="component" value="Unassembled WGS sequence"/>
</dbReference>
<accession>A0AA38PID6</accession>
<proteinExistence type="predicted"/>
<dbReference type="AlphaFoldDB" id="A0AA38PID6"/>
<sequence>HGLPLNPTPLTLSRYIAYTSQFISSGPKYLSGAQHFLKDLYPNFASNRSSVLVQATINGSRKLRADGIKRKPPLRLAHLRIFEKRFFESPSFDSLLFITILSCMFYGCHRSGELIIKGSKTTLNYKKIIKRCSLHFDSDHAGYRLPYHKADRFYRGTDILLSRYSVCDPVFFLSTYAALRDSLHGARSELFLREDGSLPTRNWFDKHFFSVLDSSYGGHSVRAGSATFFASLGVSEGIIQ</sequence>
<evidence type="ECO:0000313" key="3">
    <source>
        <dbReference type="Proteomes" id="UP001163846"/>
    </source>
</evidence>
<dbReference type="GO" id="GO:0006310">
    <property type="term" value="P:DNA recombination"/>
    <property type="evidence" value="ECO:0007669"/>
    <property type="project" value="UniProtKB-KW"/>
</dbReference>
<keyword evidence="1" id="KW-0233">DNA recombination</keyword>
<dbReference type="InterPro" id="IPR011010">
    <property type="entry name" value="DNA_brk_join_enz"/>
</dbReference>